<sequence>MLDSVAPTVTDIERLNQQLNRPAEETQSLIEEMTKSVELVRKCLQIPRRNLYLIVKYSSKLSKLEEDISRFCQVDLQLHGARARLEILERTIHIGQRMDSIRSAETPKVSFAVREPPNFTVGLDRPMKELKTLLLKEEVKLLLLTAPGGCGKTTLVQMPCQDDQIKGAPFSFSVSPKFQIEKNEDAINQLSQLLNHITPNPILLILDDVWLGSEPFLPEKFKFDLPNYKILVTSRTACPRFEFTYHLKPLNDVDAMTLFRHSASLKEGSSYIPPEEDIKKAEGKVWHSRLMNWSDGQFFFNSDTELLDNLQKSLEFPDDKVNIKNCFMYLGSFPEDQRIPAAALIDMWAELCELDEDGIHAIAILEELTNRNLARLVMARKDAREVKSYYNEDFVTQHDILRELSMHQSSRESIGQRSRLIINISGTNLPKWWTEQKQQLISARLLSISTDELFSSSWCNIQGSEVEVLVLNFHTKNYTLPEFVEKMDKLKDLIVNNYGFFHSKISNFQLLESLPNLKKIKLEKVSISSFCNTLVLLKILKKISLFMCNIGEAFENCTIQVLDALPNLTEIKH</sequence>
<dbReference type="AlphaFoldDB" id="A0AAN7F399"/>
<comment type="similarity">
    <text evidence="1">Belongs to the disease resistance NB-LRR family.</text>
</comment>
<proteinExistence type="inferred from homology"/>
<accession>A0AAN7F399</accession>
<reference evidence="4 5" key="1">
    <citation type="journal article" date="2023" name="G3 (Bethesda)">
        <title>A haplotype-resolved chromosome-scale genome for Quercus rubra L. provides insights into the genetics of adaptive traits for red oak species.</title>
        <authorList>
            <person name="Kapoor B."/>
            <person name="Jenkins J."/>
            <person name="Schmutz J."/>
            <person name="Zhebentyayeva T."/>
            <person name="Kuelheim C."/>
            <person name="Coggeshall M."/>
            <person name="Heim C."/>
            <person name="Lasky J.R."/>
            <person name="Leites L."/>
            <person name="Islam-Faridi N."/>
            <person name="Romero-Severson J."/>
            <person name="DeLeo V.L."/>
            <person name="Lucas S.M."/>
            <person name="Lazic D."/>
            <person name="Gailing O."/>
            <person name="Carlson J."/>
            <person name="Staton M."/>
        </authorList>
    </citation>
    <scope>NUCLEOTIDE SEQUENCE [LARGE SCALE GENOMIC DNA]</scope>
    <source>
        <strain evidence="4">Pseudo-F2</strain>
    </source>
</reference>
<dbReference type="PROSITE" id="PS51153">
    <property type="entry name" value="RPW8"/>
    <property type="match status" value="1"/>
</dbReference>
<dbReference type="Pfam" id="PF05659">
    <property type="entry name" value="RPW8"/>
    <property type="match status" value="1"/>
</dbReference>
<feature type="domain" description="RPW8" evidence="3">
    <location>
        <begin position="1"/>
        <end position="110"/>
    </location>
</feature>
<evidence type="ECO:0000313" key="4">
    <source>
        <dbReference type="EMBL" id="KAK4584494.1"/>
    </source>
</evidence>
<keyword evidence="2" id="KW-0611">Plant defense</keyword>
<keyword evidence="5" id="KW-1185">Reference proteome</keyword>
<dbReference type="Gene3D" id="3.40.50.300">
    <property type="entry name" value="P-loop containing nucleotide triphosphate hydrolases"/>
    <property type="match status" value="1"/>
</dbReference>
<dbReference type="InterPro" id="IPR027417">
    <property type="entry name" value="P-loop_NTPase"/>
</dbReference>
<dbReference type="InterPro" id="IPR008808">
    <property type="entry name" value="Powdery_mildew-R_dom"/>
</dbReference>
<gene>
    <name evidence="4" type="ORF">RGQ29_022282</name>
</gene>
<dbReference type="SUPFAM" id="SSF52540">
    <property type="entry name" value="P-loop containing nucleoside triphosphate hydrolases"/>
    <property type="match status" value="1"/>
</dbReference>
<name>A0AAN7F399_QUERU</name>
<dbReference type="PANTHER" id="PTHR36766">
    <property type="entry name" value="PLANT BROAD-SPECTRUM MILDEW RESISTANCE PROTEIN RPW8"/>
    <property type="match status" value="1"/>
</dbReference>
<dbReference type="Proteomes" id="UP001324115">
    <property type="component" value="Unassembled WGS sequence"/>
</dbReference>
<protein>
    <recommendedName>
        <fullName evidence="3">RPW8 domain-containing protein</fullName>
    </recommendedName>
</protein>
<comment type="caution">
    <text evidence="4">The sequence shown here is derived from an EMBL/GenBank/DDBJ whole genome shotgun (WGS) entry which is preliminary data.</text>
</comment>
<dbReference type="GO" id="GO:0006952">
    <property type="term" value="P:defense response"/>
    <property type="evidence" value="ECO:0007669"/>
    <property type="project" value="UniProtKB-KW"/>
</dbReference>
<evidence type="ECO:0000259" key="3">
    <source>
        <dbReference type="PROSITE" id="PS51153"/>
    </source>
</evidence>
<evidence type="ECO:0000256" key="2">
    <source>
        <dbReference type="ARBA" id="ARBA00022821"/>
    </source>
</evidence>
<dbReference type="Gene3D" id="1.10.10.10">
    <property type="entry name" value="Winged helix-like DNA-binding domain superfamily/Winged helix DNA-binding domain"/>
    <property type="match status" value="1"/>
</dbReference>
<organism evidence="4 5">
    <name type="scientific">Quercus rubra</name>
    <name type="common">Northern red oak</name>
    <name type="synonym">Quercus borealis</name>
    <dbReference type="NCBI Taxonomy" id="3512"/>
    <lineage>
        <taxon>Eukaryota</taxon>
        <taxon>Viridiplantae</taxon>
        <taxon>Streptophyta</taxon>
        <taxon>Embryophyta</taxon>
        <taxon>Tracheophyta</taxon>
        <taxon>Spermatophyta</taxon>
        <taxon>Magnoliopsida</taxon>
        <taxon>eudicotyledons</taxon>
        <taxon>Gunneridae</taxon>
        <taxon>Pentapetalae</taxon>
        <taxon>rosids</taxon>
        <taxon>fabids</taxon>
        <taxon>Fagales</taxon>
        <taxon>Fagaceae</taxon>
        <taxon>Quercus</taxon>
    </lineage>
</organism>
<evidence type="ECO:0000313" key="5">
    <source>
        <dbReference type="Proteomes" id="UP001324115"/>
    </source>
</evidence>
<dbReference type="PANTHER" id="PTHR36766:SF3">
    <property type="entry name" value="RPW8 DOMAIN-CONTAINING PROTEIN"/>
    <property type="match status" value="1"/>
</dbReference>
<dbReference type="InterPro" id="IPR036388">
    <property type="entry name" value="WH-like_DNA-bd_sf"/>
</dbReference>
<dbReference type="EMBL" id="JAXUIC010000006">
    <property type="protein sequence ID" value="KAK4584494.1"/>
    <property type="molecule type" value="Genomic_DNA"/>
</dbReference>
<dbReference type="SUPFAM" id="SSF52047">
    <property type="entry name" value="RNI-like"/>
    <property type="match status" value="1"/>
</dbReference>
<evidence type="ECO:0000256" key="1">
    <source>
        <dbReference type="ARBA" id="ARBA00008894"/>
    </source>
</evidence>